<protein>
    <submittedName>
        <fullName evidence="5">Helix-turn-helix domain-containing protein</fullName>
    </submittedName>
</protein>
<evidence type="ECO:0000259" key="4">
    <source>
        <dbReference type="PROSITE" id="PS01124"/>
    </source>
</evidence>
<dbReference type="STRING" id="1123010.SAMN02745724_04776"/>
<gene>
    <name evidence="5" type="ORF">SAMN02745724_04776</name>
</gene>
<organism evidence="5 6">
    <name type="scientific">Pseudoalteromonas denitrificans DSM 6059</name>
    <dbReference type="NCBI Taxonomy" id="1123010"/>
    <lineage>
        <taxon>Bacteria</taxon>
        <taxon>Pseudomonadati</taxon>
        <taxon>Pseudomonadota</taxon>
        <taxon>Gammaproteobacteria</taxon>
        <taxon>Alteromonadales</taxon>
        <taxon>Pseudoalteromonadaceae</taxon>
        <taxon>Pseudoalteromonas</taxon>
    </lineage>
</organism>
<dbReference type="GO" id="GO:0003700">
    <property type="term" value="F:DNA-binding transcription factor activity"/>
    <property type="evidence" value="ECO:0007669"/>
    <property type="project" value="InterPro"/>
</dbReference>
<dbReference type="Pfam" id="PF12833">
    <property type="entry name" value="HTH_18"/>
    <property type="match status" value="1"/>
</dbReference>
<sequence length="107" mass="12605">MTKSILTRQIVKYIKTNKNCIFINQITHEFSITKRTLQRLFETHIGQPPKWVIERYRMMDALDKLNTSNKVSLTELSHQLGYFDLAHFSKAFTTLMGTPPSHYHFSE</sequence>
<feature type="domain" description="HTH araC/xylS-type" evidence="4">
    <location>
        <begin position="8"/>
        <end position="106"/>
    </location>
</feature>
<dbReference type="InterPro" id="IPR018062">
    <property type="entry name" value="HTH_AraC-typ_CS"/>
</dbReference>
<evidence type="ECO:0000256" key="3">
    <source>
        <dbReference type="ARBA" id="ARBA00023163"/>
    </source>
</evidence>
<evidence type="ECO:0000313" key="5">
    <source>
        <dbReference type="EMBL" id="SFD53008.1"/>
    </source>
</evidence>
<dbReference type="InterPro" id="IPR009057">
    <property type="entry name" value="Homeodomain-like_sf"/>
</dbReference>
<dbReference type="PROSITE" id="PS00041">
    <property type="entry name" value="HTH_ARAC_FAMILY_1"/>
    <property type="match status" value="1"/>
</dbReference>
<dbReference type="RefSeq" id="WP_177208157.1">
    <property type="nucleotide sequence ID" value="NZ_FOLO01000065.1"/>
</dbReference>
<dbReference type="AlphaFoldDB" id="A0A1I1T792"/>
<evidence type="ECO:0000256" key="2">
    <source>
        <dbReference type="ARBA" id="ARBA00023125"/>
    </source>
</evidence>
<evidence type="ECO:0000313" key="6">
    <source>
        <dbReference type="Proteomes" id="UP000198862"/>
    </source>
</evidence>
<dbReference type="SUPFAM" id="SSF46689">
    <property type="entry name" value="Homeodomain-like"/>
    <property type="match status" value="1"/>
</dbReference>
<dbReference type="Gene3D" id="1.10.10.60">
    <property type="entry name" value="Homeodomain-like"/>
    <property type="match status" value="1"/>
</dbReference>
<keyword evidence="6" id="KW-1185">Reference proteome</keyword>
<keyword evidence="2" id="KW-0238">DNA-binding</keyword>
<dbReference type="GO" id="GO:0043565">
    <property type="term" value="F:sequence-specific DNA binding"/>
    <property type="evidence" value="ECO:0007669"/>
    <property type="project" value="InterPro"/>
</dbReference>
<reference evidence="5 6" key="1">
    <citation type="submission" date="2016-10" db="EMBL/GenBank/DDBJ databases">
        <authorList>
            <person name="de Groot N.N."/>
        </authorList>
    </citation>
    <scope>NUCLEOTIDE SEQUENCE [LARGE SCALE GENOMIC DNA]</scope>
    <source>
        <strain evidence="5 6">DSM 6059</strain>
    </source>
</reference>
<dbReference type="SMART" id="SM00342">
    <property type="entry name" value="HTH_ARAC"/>
    <property type="match status" value="1"/>
</dbReference>
<dbReference type="InterPro" id="IPR050204">
    <property type="entry name" value="AraC_XylS_family_regulators"/>
</dbReference>
<proteinExistence type="predicted"/>
<dbReference type="PANTHER" id="PTHR46796:SF13">
    <property type="entry name" value="HTH-TYPE TRANSCRIPTIONAL ACTIVATOR RHAS"/>
    <property type="match status" value="1"/>
</dbReference>
<dbReference type="EMBL" id="FOLO01000065">
    <property type="protein sequence ID" value="SFD53008.1"/>
    <property type="molecule type" value="Genomic_DNA"/>
</dbReference>
<dbReference type="PANTHER" id="PTHR46796">
    <property type="entry name" value="HTH-TYPE TRANSCRIPTIONAL ACTIVATOR RHAS-RELATED"/>
    <property type="match status" value="1"/>
</dbReference>
<dbReference type="InterPro" id="IPR018060">
    <property type="entry name" value="HTH_AraC"/>
</dbReference>
<name>A0A1I1T792_9GAMM</name>
<dbReference type="Proteomes" id="UP000198862">
    <property type="component" value="Unassembled WGS sequence"/>
</dbReference>
<keyword evidence="3" id="KW-0804">Transcription</keyword>
<keyword evidence="1" id="KW-0805">Transcription regulation</keyword>
<evidence type="ECO:0000256" key="1">
    <source>
        <dbReference type="ARBA" id="ARBA00023015"/>
    </source>
</evidence>
<dbReference type="PROSITE" id="PS01124">
    <property type="entry name" value="HTH_ARAC_FAMILY_2"/>
    <property type="match status" value="1"/>
</dbReference>
<accession>A0A1I1T792</accession>